<dbReference type="Proteomes" id="UP001159428">
    <property type="component" value="Unassembled WGS sequence"/>
</dbReference>
<gene>
    <name evidence="2" type="ORF">PMEA_00023640</name>
</gene>
<sequence>MRRSKSSSVRKKKLEGYSSHFRDSYRARSSLNISNTLNCSSDDTKQKGGDEVRNSREKDSVKDNQFESKNPAELPFETIAFSSLLNTNELVFCEGCNHLRSVSEDDVSKFFGLGEADYDYQVYSSRDMETALPRYKKGTHSYRSNREGFKTLEKPKPRTTLNDKVMIQHSKDIASKVNSDNTKAGGSLPLLKTFAQERAENLNGKICTFGAAKPGSRGNDEDIGTVNGKKLTTSLSSEFHNLRHFLPLLTLCQCPDYDSAIIEVVRDYNDPCRGVSSHMFTSY</sequence>
<dbReference type="EMBL" id="CALNXJ010000044">
    <property type="protein sequence ID" value="CAH3148038.1"/>
    <property type="molecule type" value="Genomic_DNA"/>
</dbReference>
<feature type="compositionally biased region" description="Basic and acidic residues" evidence="1">
    <location>
        <begin position="42"/>
        <end position="66"/>
    </location>
</feature>
<dbReference type="AlphaFoldDB" id="A0AAU9XIL9"/>
<keyword evidence="3" id="KW-1185">Reference proteome</keyword>
<evidence type="ECO:0000313" key="3">
    <source>
        <dbReference type="Proteomes" id="UP001159428"/>
    </source>
</evidence>
<proteinExistence type="predicted"/>
<organism evidence="2 3">
    <name type="scientific">Pocillopora meandrina</name>
    <dbReference type="NCBI Taxonomy" id="46732"/>
    <lineage>
        <taxon>Eukaryota</taxon>
        <taxon>Metazoa</taxon>
        <taxon>Cnidaria</taxon>
        <taxon>Anthozoa</taxon>
        <taxon>Hexacorallia</taxon>
        <taxon>Scleractinia</taxon>
        <taxon>Astrocoeniina</taxon>
        <taxon>Pocilloporidae</taxon>
        <taxon>Pocillopora</taxon>
    </lineage>
</organism>
<reference evidence="2 3" key="1">
    <citation type="submission" date="2022-05" db="EMBL/GenBank/DDBJ databases">
        <authorList>
            <consortium name="Genoscope - CEA"/>
            <person name="William W."/>
        </authorList>
    </citation>
    <scope>NUCLEOTIDE SEQUENCE [LARGE SCALE GENOMIC DNA]</scope>
</reference>
<evidence type="ECO:0000256" key="1">
    <source>
        <dbReference type="SAM" id="MobiDB-lite"/>
    </source>
</evidence>
<name>A0AAU9XIL9_9CNID</name>
<accession>A0AAU9XIL9</accession>
<comment type="caution">
    <text evidence="2">The sequence shown here is derived from an EMBL/GenBank/DDBJ whole genome shotgun (WGS) entry which is preliminary data.</text>
</comment>
<evidence type="ECO:0000313" key="2">
    <source>
        <dbReference type="EMBL" id="CAH3148038.1"/>
    </source>
</evidence>
<feature type="region of interest" description="Disordered" evidence="1">
    <location>
        <begin position="34"/>
        <end position="69"/>
    </location>
</feature>
<protein>
    <submittedName>
        <fullName evidence="2">Uncharacterized protein</fullName>
    </submittedName>
</protein>